<dbReference type="PIRSF" id="PIRSF500176">
    <property type="entry name" value="L_ASNase"/>
    <property type="match status" value="1"/>
</dbReference>
<organism evidence="4 5">
    <name type="scientific">Candidatus Falkowbacteria bacterium GW2011_GWF2_39_8</name>
    <dbReference type="NCBI Taxonomy" id="1618642"/>
    <lineage>
        <taxon>Bacteria</taxon>
        <taxon>Candidatus Falkowiibacteriota</taxon>
    </lineage>
</organism>
<dbReference type="Pfam" id="PF00710">
    <property type="entry name" value="Asparaginase"/>
    <property type="match status" value="1"/>
</dbReference>
<evidence type="ECO:0000256" key="1">
    <source>
        <dbReference type="PIRSR" id="PIRSR001220-1"/>
    </source>
</evidence>
<feature type="binding site" evidence="2">
    <location>
        <begin position="86"/>
        <end position="87"/>
    </location>
    <ligand>
        <name>substrate</name>
    </ligand>
</feature>
<dbReference type="InterPro" id="IPR006034">
    <property type="entry name" value="Asparaginase/glutaminase-like"/>
</dbReference>
<evidence type="ECO:0000256" key="2">
    <source>
        <dbReference type="PIRSR" id="PIRSR001220-2"/>
    </source>
</evidence>
<dbReference type="PIRSF" id="PIRSF001220">
    <property type="entry name" value="L-ASNase_gatD"/>
    <property type="match status" value="1"/>
</dbReference>
<name>A0A0G0SDW5_9BACT</name>
<gene>
    <name evidence="4" type="ORF">UT64_C0019G0006</name>
</gene>
<proteinExistence type="predicted"/>
<protein>
    <submittedName>
        <fullName evidence="4">AnsB: L-asparaginase</fullName>
    </submittedName>
</protein>
<dbReference type="InterPro" id="IPR027474">
    <property type="entry name" value="L-asparaginase_N"/>
</dbReference>
<dbReference type="InterPro" id="IPR036152">
    <property type="entry name" value="Asp/glu_Ase-like_sf"/>
</dbReference>
<feature type="domain" description="L-asparaginase N-terminal" evidence="3">
    <location>
        <begin position="2"/>
        <end position="143"/>
    </location>
</feature>
<evidence type="ECO:0000313" key="5">
    <source>
        <dbReference type="Proteomes" id="UP000034137"/>
    </source>
</evidence>
<reference evidence="4 5" key="1">
    <citation type="journal article" date="2015" name="Nature">
        <title>rRNA introns, odd ribosomes, and small enigmatic genomes across a large radiation of phyla.</title>
        <authorList>
            <person name="Brown C.T."/>
            <person name="Hug L.A."/>
            <person name="Thomas B.C."/>
            <person name="Sharon I."/>
            <person name="Castelle C.J."/>
            <person name="Singh A."/>
            <person name="Wilkins M.J."/>
            <person name="Williams K.H."/>
            <person name="Banfield J.F."/>
        </authorList>
    </citation>
    <scope>NUCLEOTIDE SEQUENCE [LARGE SCALE GENOMIC DNA]</scope>
</reference>
<dbReference type="PRINTS" id="PR00139">
    <property type="entry name" value="ASNGLNASE"/>
</dbReference>
<dbReference type="AlphaFoldDB" id="A0A0G0SDW5"/>
<dbReference type="SUPFAM" id="SSF53774">
    <property type="entry name" value="Glutaminase/Asparaginase"/>
    <property type="match status" value="1"/>
</dbReference>
<evidence type="ECO:0000259" key="3">
    <source>
        <dbReference type="Pfam" id="PF00710"/>
    </source>
</evidence>
<sequence>MKISFIQAGGTIDKDYLETETSHGYNFQIAEPAVEKILHSVNPKFSYEIFSVAKKDSLDLTDEDRQNISNKCQELENDKIIITHGTDTFKKTAEKLSEIKNKVIVLTGAMKPEKFQNSDADFNIGIAVGAINFLENGIYIAIDGIVNKWQDYKN</sequence>
<feature type="binding site" evidence="2">
    <location>
        <position position="57"/>
    </location>
    <ligand>
        <name>substrate</name>
    </ligand>
</feature>
<comment type="caution">
    <text evidence="4">The sequence shown here is derived from an EMBL/GenBank/DDBJ whole genome shotgun (WGS) entry which is preliminary data.</text>
</comment>
<accession>A0A0G0SDW5</accession>
<feature type="active site" description="O-isoaspartyl threonine intermediate" evidence="1">
    <location>
        <position position="11"/>
    </location>
</feature>
<dbReference type="Gene3D" id="3.40.50.1170">
    <property type="entry name" value="L-asparaginase, N-terminal domain"/>
    <property type="match status" value="1"/>
</dbReference>
<dbReference type="Proteomes" id="UP000034137">
    <property type="component" value="Unassembled WGS sequence"/>
</dbReference>
<dbReference type="EMBL" id="LBXO01000019">
    <property type="protein sequence ID" value="KKR32900.1"/>
    <property type="molecule type" value="Genomic_DNA"/>
</dbReference>
<evidence type="ECO:0000313" key="4">
    <source>
        <dbReference type="EMBL" id="KKR32900.1"/>
    </source>
</evidence>
<dbReference type="InterPro" id="IPR037152">
    <property type="entry name" value="L-asparaginase_N_sf"/>
</dbReference>